<comment type="catalytic activity">
    <reaction evidence="7 8">
        <text>D-glyceraldehyde 3-phosphate = dihydroxyacetone phosphate</text>
        <dbReference type="Rhea" id="RHEA:18585"/>
        <dbReference type="ChEBI" id="CHEBI:57642"/>
        <dbReference type="ChEBI" id="CHEBI:59776"/>
        <dbReference type="EC" id="5.3.1.1"/>
    </reaction>
</comment>
<dbReference type="InterPro" id="IPR013785">
    <property type="entry name" value="Aldolase_TIM"/>
</dbReference>
<dbReference type="InterPro" id="IPR035990">
    <property type="entry name" value="TIM_sf"/>
</dbReference>
<dbReference type="GO" id="GO:0046166">
    <property type="term" value="P:glyceraldehyde-3-phosphate biosynthetic process"/>
    <property type="evidence" value="ECO:0007669"/>
    <property type="project" value="TreeGrafter"/>
</dbReference>
<comment type="function">
    <text evidence="7">Involved in the gluconeogenesis. Catalyzes stereospecifically the conversion of dihydroxyacetone phosphate (DHAP) to D-glyceraldehyde-3-phosphate (G3P).</text>
</comment>
<dbReference type="FunFam" id="3.20.20.70:FF:000016">
    <property type="entry name" value="Triosephosphate isomerase"/>
    <property type="match status" value="1"/>
</dbReference>
<feature type="binding site" evidence="7">
    <location>
        <begin position="9"/>
        <end position="11"/>
    </location>
    <ligand>
        <name>substrate</name>
    </ligand>
</feature>
<keyword evidence="4 7" id="KW-0963">Cytoplasm</keyword>
<dbReference type="HAMAP" id="MF_00147_B">
    <property type="entry name" value="TIM_B"/>
    <property type="match status" value="1"/>
</dbReference>
<dbReference type="SUPFAM" id="SSF51351">
    <property type="entry name" value="Triosephosphate isomerase (TIM)"/>
    <property type="match status" value="1"/>
</dbReference>
<evidence type="ECO:0000256" key="8">
    <source>
        <dbReference type="RuleBase" id="RU363013"/>
    </source>
</evidence>
<dbReference type="GO" id="GO:0006096">
    <property type="term" value="P:glycolytic process"/>
    <property type="evidence" value="ECO:0007669"/>
    <property type="project" value="UniProtKB-UniRule"/>
</dbReference>
<dbReference type="AlphaFoldDB" id="A0A1F6C153"/>
<dbReference type="EMBL" id="MFKM01000031">
    <property type="protein sequence ID" value="OGG42919.1"/>
    <property type="molecule type" value="Genomic_DNA"/>
</dbReference>
<keyword evidence="3 7" id="KW-0312">Gluconeogenesis</keyword>
<reference evidence="9 10" key="1">
    <citation type="journal article" date="2016" name="Nat. Commun.">
        <title>Thousands of microbial genomes shed light on interconnected biogeochemical processes in an aquifer system.</title>
        <authorList>
            <person name="Anantharaman K."/>
            <person name="Brown C.T."/>
            <person name="Hug L.A."/>
            <person name="Sharon I."/>
            <person name="Castelle C.J."/>
            <person name="Probst A.J."/>
            <person name="Thomas B.C."/>
            <person name="Singh A."/>
            <person name="Wilkins M.J."/>
            <person name="Karaoz U."/>
            <person name="Brodie E.L."/>
            <person name="Williams K.H."/>
            <person name="Hubbard S.S."/>
            <person name="Banfield J.F."/>
        </authorList>
    </citation>
    <scope>NUCLEOTIDE SEQUENCE [LARGE SCALE GENOMIC DNA]</scope>
</reference>
<dbReference type="Proteomes" id="UP000176633">
    <property type="component" value="Unassembled WGS sequence"/>
</dbReference>
<dbReference type="GO" id="GO:0019563">
    <property type="term" value="P:glycerol catabolic process"/>
    <property type="evidence" value="ECO:0007669"/>
    <property type="project" value="TreeGrafter"/>
</dbReference>
<name>A0A1F6C153_9BACT</name>
<dbReference type="UniPathway" id="UPA00109">
    <property type="reaction ID" value="UER00189"/>
</dbReference>
<feature type="binding site" evidence="7">
    <location>
        <position position="224"/>
    </location>
    <ligand>
        <name>substrate</name>
    </ligand>
</feature>
<comment type="similarity">
    <text evidence="2 7 8">Belongs to the triosephosphate isomerase family.</text>
</comment>
<dbReference type="PANTHER" id="PTHR21139:SF42">
    <property type="entry name" value="TRIOSEPHOSPHATE ISOMERASE"/>
    <property type="match status" value="1"/>
</dbReference>
<dbReference type="PROSITE" id="PS51440">
    <property type="entry name" value="TIM_2"/>
    <property type="match status" value="1"/>
</dbReference>
<evidence type="ECO:0000256" key="5">
    <source>
        <dbReference type="ARBA" id="ARBA00023152"/>
    </source>
</evidence>
<dbReference type="NCBIfam" id="TIGR00419">
    <property type="entry name" value="tim"/>
    <property type="match status" value="1"/>
</dbReference>
<dbReference type="InterPro" id="IPR022896">
    <property type="entry name" value="TrioseP_Isoase_bac/euk"/>
</dbReference>
<dbReference type="PROSITE" id="PS00171">
    <property type="entry name" value="TIM_1"/>
    <property type="match status" value="1"/>
</dbReference>
<dbReference type="STRING" id="1798473.A3G50_01375"/>
<dbReference type="PANTHER" id="PTHR21139">
    <property type="entry name" value="TRIOSEPHOSPHATE ISOMERASE"/>
    <property type="match status" value="1"/>
</dbReference>
<evidence type="ECO:0000256" key="3">
    <source>
        <dbReference type="ARBA" id="ARBA00022432"/>
    </source>
</evidence>
<protein>
    <recommendedName>
        <fullName evidence="7 8">Triosephosphate isomerase</fullName>
        <shortName evidence="7">TIM</shortName>
        <shortName evidence="7">TPI</shortName>
        <ecNumber evidence="7 8">5.3.1.1</ecNumber>
    </recommendedName>
    <alternativeName>
        <fullName evidence="7">Triose-phosphate isomerase</fullName>
    </alternativeName>
</protein>
<evidence type="ECO:0000256" key="2">
    <source>
        <dbReference type="ARBA" id="ARBA00007422"/>
    </source>
</evidence>
<evidence type="ECO:0000313" key="9">
    <source>
        <dbReference type="EMBL" id="OGG42919.1"/>
    </source>
</evidence>
<dbReference type="Gene3D" id="3.20.20.70">
    <property type="entry name" value="Aldolase class I"/>
    <property type="match status" value="1"/>
</dbReference>
<keyword evidence="5 7" id="KW-0324">Glycolysis</keyword>
<dbReference type="InterPro" id="IPR000652">
    <property type="entry name" value="Triosephosphate_isomerase"/>
</dbReference>
<dbReference type="CDD" id="cd00311">
    <property type="entry name" value="TIM"/>
    <property type="match status" value="1"/>
</dbReference>
<keyword evidence="6 7" id="KW-0413">Isomerase</keyword>
<dbReference type="GO" id="GO:0004807">
    <property type="term" value="F:triose-phosphate isomerase activity"/>
    <property type="evidence" value="ECO:0007669"/>
    <property type="project" value="UniProtKB-UniRule"/>
</dbReference>
<dbReference type="Pfam" id="PF00121">
    <property type="entry name" value="TIM"/>
    <property type="match status" value="1"/>
</dbReference>
<sequence>MNNKIIIANWKMNPLTFKEAGGLFGAILNSKLSRSAKSRPAGQIPNSLELIICPPFIYLEPLAKLLKAISHKLKAKLGSQDCFWEDHGAYTGEISSLMLKNLGVEYVIVGHSERRNYLGETDEMVARKVEAVIENGLTPVLCVGETLEQKKKGLAEKIIKEQLENCFRNSKFHNHIVIAYEPVWAIGTGDDCPPEKALEMIKFIKDILKSEFGVQDSRLLYGGSVDSRDIADYLKYPEIEGALVGGASLKTEEFEKIINEILKSIKTESAPK</sequence>
<gene>
    <name evidence="7" type="primary">tpiA</name>
    <name evidence="9" type="ORF">A3G50_01375</name>
</gene>
<evidence type="ECO:0000256" key="6">
    <source>
        <dbReference type="ARBA" id="ARBA00023235"/>
    </source>
</evidence>
<comment type="pathway">
    <text evidence="7 8">Carbohydrate biosynthesis; gluconeogenesis.</text>
</comment>
<dbReference type="InterPro" id="IPR020861">
    <property type="entry name" value="Triosephosphate_isomerase_AS"/>
</dbReference>
<evidence type="ECO:0000256" key="4">
    <source>
        <dbReference type="ARBA" id="ARBA00022490"/>
    </source>
</evidence>
<evidence type="ECO:0000256" key="1">
    <source>
        <dbReference type="ARBA" id="ARBA00004680"/>
    </source>
</evidence>
<comment type="pathway">
    <text evidence="1 7 8">Carbohydrate degradation; glycolysis; D-glyceraldehyde 3-phosphate from glycerone phosphate: step 1/1.</text>
</comment>
<dbReference type="GO" id="GO:0005829">
    <property type="term" value="C:cytosol"/>
    <property type="evidence" value="ECO:0007669"/>
    <property type="project" value="TreeGrafter"/>
</dbReference>
<dbReference type="GO" id="GO:0006094">
    <property type="term" value="P:gluconeogenesis"/>
    <property type="evidence" value="ECO:0007669"/>
    <property type="project" value="UniProtKB-UniRule"/>
</dbReference>
<proteinExistence type="inferred from homology"/>
<feature type="binding site" evidence="7">
    <location>
        <position position="187"/>
    </location>
    <ligand>
        <name>substrate</name>
    </ligand>
</feature>
<comment type="subunit">
    <text evidence="7 8">Homodimer.</text>
</comment>
<feature type="active site" description="Electrophile" evidence="7">
    <location>
        <position position="111"/>
    </location>
</feature>
<dbReference type="UniPathway" id="UPA00138"/>
<evidence type="ECO:0000313" key="10">
    <source>
        <dbReference type="Proteomes" id="UP000176633"/>
    </source>
</evidence>
<evidence type="ECO:0000256" key="7">
    <source>
        <dbReference type="HAMAP-Rule" id="MF_00147"/>
    </source>
</evidence>
<comment type="caution">
    <text evidence="9">The sequence shown here is derived from an EMBL/GenBank/DDBJ whole genome shotgun (WGS) entry which is preliminary data.</text>
</comment>
<feature type="active site" description="Proton acceptor" evidence="7">
    <location>
        <position position="181"/>
    </location>
</feature>
<comment type="subcellular location">
    <subcellularLocation>
        <location evidence="7 8">Cytoplasm</location>
    </subcellularLocation>
</comment>
<feature type="binding site" evidence="7">
    <location>
        <begin position="245"/>
        <end position="246"/>
    </location>
    <ligand>
        <name>substrate</name>
    </ligand>
</feature>
<dbReference type="EC" id="5.3.1.1" evidence="7 8"/>
<organism evidence="9 10">
    <name type="scientific">Candidatus Jorgensenbacteria bacterium RIFCSPLOWO2_12_FULL_42_11</name>
    <dbReference type="NCBI Taxonomy" id="1798473"/>
    <lineage>
        <taxon>Bacteria</taxon>
        <taxon>Candidatus Joergenseniibacteriota</taxon>
    </lineage>
</organism>
<accession>A0A1F6C153</accession>